<evidence type="ECO:0000256" key="2">
    <source>
        <dbReference type="SAM" id="Phobius"/>
    </source>
</evidence>
<gene>
    <name evidence="5" type="ORF">EVG20_g4614</name>
</gene>
<feature type="region of interest" description="Disordered" evidence="1">
    <location>
        <begin position="817"/>
        <end position="838"/>
    </location>
</feature>
<keyword evidence="2" id="KW-1133">Transmembrane helix</keyword>
<name>A0A4Y9YY33_9AGAM</name>
<organism evidence="5 6">
    <name type="scientific">Dentipellis fragilis</name>
    <dbReference type="NCBI Taxonomy" id="205917"/>
    <lineage>
        <taxon>Eukaryota</taxon>
        <taxon>Fungi</taxon>
        <taxon>Dikarya</taxon>
        <taxon>Basidiomycota</taxon>
        <taxon>Agaricomycotina</taxon>
        <taxon>Agaricomycetes</taxon>
        <taxon>Russulales</taxon>
        <taxon>Hericiaceae</taxon>
        <taxon>Dentipellis</taxon>
    </lineage>
</organism>
<proteinExistence type="predicted"/>
<reference evidence="5 6" key="1">
    <citation type="submission" date="2019-02" db="EMBL/GenBank/DDBJ databases">
        <title>Genome sequencing of the rare red list fungi Dentipellis fragilis.</title>
        <authorList>
            <person name="Buettner E."/>
            <person name="Kellner H."/>
        </authorList>
    </citation>
    <scope>NUCLEOTIDE SEQUENCE [LARGE SCALE GENOMIC DNA]</scope>
    <source>
        <strain evidence="5 6">DSM 105465</strain>
    </source>
</reference>
<dbReference type="AlphaFoldDB" id="A0A4Y9YY33"/>
<evidence type="ECO:0008006" key="7">
    <source>
        <dbReference type="Google" id="ProtNLM"/>
    </source>
</evidence>
<dbReference type="PANTHER" id="PTHR31987">
    <property type="entry name" value="GLUTAMINASE A-RELATED"/>
    <property type="match status" value="1"/>
</dbReference>
<feature type="domain" description="Glutaminase A N-terminal" evidence="4">
    <location>
        <begin position="74"/>
        <end position="303"/>
    </location>
</feature>
<accession>A0A4Y9YY33</accession>
<evidence type="ECO:0000259" key="3">
    <source>
        <dbReference type="Pfam" id="PF16335"/>
    </source>
</evidence>
<keyword evidence="6" id="KW-1185">Reference proteome</keyword>
<protein>
    <recommendedName>
        <fullName evidence="7">DUF1793-domain-containing protein</fullName>
    </recommendedName>
</protein>
<dbReference type="SUPFAM" id="SSF48208">
    <property type="entry name" value="Six-hairpin glycosidases"/>
    <property type="match status" value="1"/>
</dbReference>
<evidence type="ECO:0000256" key="1">
    <source>
        <dbReference type="SAM" id="MobiDB-lite"/>
    </source>
</evidence>
<dbReference type="InterPro" id="IPR033433">
    <property type="entry name" value="GtaA_N"/>
</dbReference>
<dbReference type="PANTHER" id="PTHR31987:SF1">
    <property type="entry name" value="GLUTAMINASE A"/>
    <property type="match status" value="1"/>
</dbReference>
<keyword evidence="2" id="KW-0472">Membrane</keyword>
<feature type="compositionally biased region" description="Basic and acidic residues" evidence="1">
    <location>
        <begin position="874"/>
        <end position="884"/>
    </location>
</feature>
<evidence type="ECO:0000259" key="4">
    <source>
        <dbReference type="Pfam" id="PF17168"/>
    </source>
</evidence>
<feature type="transmembrane region" description="Helical" evidence="2">
    <location>
        <begin position="675"/>
        <end position="700"/>
    </location>
</feature>
<feature type="domain" description="Glutaminase A central" evidence="3">
    <location>
        <begin position="311"/>
        <end position="640"/>
    </location>
</feature>
<dbReference type="STRING" id="205917.A0A4Y9YY33"/>
<dbReference type="InterPro" id="IPR008928">
    <property type="entry name" value="6-hairpin_glycosidase_sf"/>
</dbReference>
<evidence type="ECO:0000313" key="6">
    <source>
        <dbReference type="Proteomes" id="UP000298327"/>
    </source>
</evidence>
<dbReference type="Pfam" id="PF17168">
    <property type="entry name" value="DUF5127"/>
    <property type="match status" value="1"/>
</dbReference>
<evidence type="ECO:0000313" key="5">
    <source>
        <dbReference type="EMBL" id="TFY66481.1"/>
    </source>
</evidence>
<dbReference type="GO" id="GO:0005975">
    <property type="term" value="P:carbohydrate metabolic process"/>
    <property type="evidence" value="ECO:0007669"/>
    <property type="project" value="InterPro"/>
</dbReference>
<dbReference type="EMBL" id="SEOQ01000244">
    <property type="protein sequence ID" value="TFY66481.1"/>
    <property type="molecule type" value="Genomic_DNA"/>
</dbReference>
<feature type="region of interest" description="Disordered" evidence="1">
    <location>
        <begin position="857"/>
        <end position="884"/>
    </location>
</feature>
<dbReference type="OrthoDB" id="3918848at2759"/>
<comment type="caution">
    <text evidence="5">The sequence shown here is derived from an EMBL/GenBank/DDBJ whole genome shotgun (WGS) entry which is preliminary data.</text>
</comment>
<keyword evidence="2" id="KW-0812">Transmembrane</keyword>
<dbReference type="Proteomes" id="UP000298327">
    <property type="component" value="Unassembled WGS sequence"/>
</dbReference>
<sequence length="884" mass="96690">MSTDIFPYRYSSRRALAVSQCLGECKQHVWYSKYVADRMEDGLGYVKIDGISYTWRGSWVSNATSLSQIIITPTRTIYTITAGPMTLNVTYLSPIEPGDFVRQSIPFSYVYVDAKSNDGKAHHINVYADISGEWVSGNRNAVITWNSTRVGNSIIHSASQTSQTIFTEASDQAEWGMLYHAMPSNYGTVGDMTGSDQACRSWFVTNGTLPDTHDSQNREIDQSWPVFALNVDLGSITQTQRPAMFAVGFVRDPATQYVNLGGNVRNRSLYFESRYSNVGQMIDDFLTDFPDAQKRAEELDNRILGQANTFGTEYADLVSLAARQVYGTTELNIAQDASGTWNQSDVMMFMKSIGDSNPRRTNPVETLYAAFPMFMYIDPTLGAPLLEPLFRFQGSNLYQNPYAAQDAGAKFPVGQGSATAHTQRIEESANMIIMTYAYVRASNDTKYARNHYPLLYGWANYLDSQVETTETSELNADQESGNQPNLEFKGIVALQAMSLLSSAVGNVDHANHFYNSSHTHAQNWYDKALNPSNGQMLATFGQGDSWSIGYNLFADVWLKTGIANSTILSAQSALYDSLLNNQQNAFGMPIDSTNPQNGAASSSWNMFAAAIAQNSTAKNIISRLRSYASLNSTTGVFATLAAQGAMFAPLALQFSASSAAHTNAKPTTTHHVSPVGAIVGAVIGGLAFLGAIAFGVWWFLKRRQRQRARSRRISLDPDDFPHDLAAASEITPFSPYEMVQHGQQATSTNSASFIMVGPASQVGSGLDSSTQLARRSEEPLIGAATSMSTSTAPMSRKRAETLQAMQAMREMSQQARAPASPGVSHSTHVGASADGHPQNDAAWALAGEVEHLRREMEALRAERETAQLPPPSYDEIRRAAADSH</sequence>
<dbReference type="Pfam" id="PF16335">
    <property type="entry name" value="GtaA_6_Hairpin"/>
    <property type="match status" value="1"/>
</dbReference>
<dbReference type="InterPro" id="IPR052743">
    <property type="entry name" value="Glutaminase_GtaA"/>
</dbReference>
<dbReference type="InterPro" id="IPR032514">
    <property type="entry name" value="GtaA_central"/>
</dbReference>